<dbReference type="Gene3D" id="3.55.40.10">
    <property type="entry name" value="minor pseudopilin epsh domain"/>
    <property type="match status" value="1"/>
</dbReference>
<evidence type="ECO:0000256" key="9">
    <source>
        <dbReference type="ARBA" id="ARBA00025772"/>
    </source>
</evidence>
<comment type="similarity">
    <text evidence="9">Belongs to the GSP H family.</text>
</comment>
<dbReference type="Proteomes" id="UP001369082">
    <property type="component" value="Unassembled WGS sequence"/>
</dbReference>
<keyword evidence="4" id="KW-0488">Methylation</keyword>
<dbReference type="InterPro" id="IPR022346">
    <property type="entry name" value="T2SS_GspH"/>
</dbReference>
<evidence type="ECO:0000256" key="10">
    <source>
        <dbReference type="ARBA" id="ARBA00030775"/>
    </source>
</evidence>
<keyword evidence="3" id="KW-1003">Cell membrane</keyword>
<dbReference type="InterPro" id="IPR045584">
    <property type="entry name" value="Pilin-like"/>
</dbReference>
<evidence type="ECO:0000259" key="12">
    <source>
        <dbReference type="Pfam" id="PF12019"/>
    </source>
</evidence>
<dbReference type="PROSITE" id="PS00409">
    <property type="entry name" value="PROKAR_NTER_METHYL"/>
    <property type="match status" value="1"/>
</dbReference>
<organism evidence="13 14">
    <name type="scientific">Psychromonas aquatilis</name>
    <dbReference type="NCBI Taxonomy" id="2005072"/>
    <lineage>
        <taxon>Bacteria</taxon>
        <taxon>Pseudomonadati</taxon>
        <taxon>Pseudomonadota</taxon>
        <taxon>Gammaproteobacteria</taxon>
        <taxon>Alteromonadales</taxon>
        <taxon>Psychromonadaceae</taxon>
        <taxon>Psychromonas</taxon>
    </lineage>
</organism>
<evidence type="ECO:0000256" key="5">
    <source>
        <dbReference type="ARBA" id="ARBA00022519"/>
    </source>
</evidence>
<keyword evidence="6 11" id="KW-0812">Transmembrane</keyword>
<evidence type="ECO:0000313" key="14">
    <source>
        <dbReference type="Proteomes" id="UP001369082"/>
    </source>
</evidence>
<comment type="caution">
    <text evidence="13">The sequence shown here is derived from an EMBL/GenBank/DDBJ whole genome shotgun (WGS) entry which is preliminary data.</text>
</comment>
<evidence type="ECO:0000256" key="1">
    <source>
        <dbReference type="ARBA" id="ARBA00004377"/>
    </source>
</evidence>
<gene>
    <name evidence="13" type="primary">gspH</name>
    <name evidence="13" type="ORF">V6256_05895</name>
</gene>
<feature type="transmembrane region" description="Helical" evidence="11">
    <location>
        <begin position="12"/>
        <end position="30"/>
    </location>
</feature>
<evidence type="ECO:0000256" key="11">
    <source>
        <dbReference type="SAM" id="Phobius"/>
    </source>
</evidence>
<evidence type="ECO:0000256" key="6">
    <source>
        <dbReference type="ARBA" id="ARBA00022692"/>
    </source>
</evidence>
<evidence type="ECO:0000256" key="4">
    <source>
        <dbReference type="ARBA" id="ARBA00022481"/>
    </source>
</evidence>
<dbReference type="InterPro" id="IPR002416">
    <property type="entry name" value="T2SS_protein-GspH"/>
</dbReference>
<proteinExistence type="inferred from homology"/>
<dbReference type="Pfam" id="PF07963">
    <property type="entry name" value="N_methyl"/>
    <property type="match status" value="1"/>
</dbReference>
<reference evidence="13 14" key="1">
    <citation type="submission" date="2024-02" db="EMBL/GenBank/DDBJ databases">
        <title>Bacteria isolated from the canopy kelp, Nereocystis luetkeana.</title>
        <authorList>
            <person name="Pfister C.A."/>
            <person name="Younker I.T."/>
            <person name="Light S.H."/>
        </authorList>
    </citation>
    <scope>NUCLEOTIDE SEQUENCE [LARGE SCALE GENOMIC DNA]</scope>
    <source>
        <strain evidence="13 14">TI.1.05</strain>
    </source>
</reference>
<protein>
    <recommendedName>
        <fullName evidence="2">Type II secretion system protein H</fullName>
    </recommendedName>
    <alternativeName>
        <fullName evidence="10">General secretion pathway protein H</fullName>
    </alternativeName>
</protein>
<evidence type="ECO:0000256" key="3">
    <source>
        <dbReference type="ARBA" id="ARBA00022475"/>
    </source>
</evidence>
<evidence type="ECO:0000256" key="7">
    <source>
        <dbReference type="ARBA" id="ARBA00022989"/>
    </source>
</evidence>
<dbReference type="RefSeq" id="WP_341597146.1">
    <property type="nucleotide sequence ID" value="NZ_JBAKAZ010000015.1"/>
</dbReference>
<keyword evidence="14" id="KW-1185">Reference proteome</keyword>
<dbReference type="InterPro" id="IPR049875">
    <property type="entry name" value="TypeII_GspH"/>
</dbReference>
<evidence type="ECO:0000256" key="8">
    <source>
        <dbReference type="ARBA" id="ARBA00023136"/>
    </source>
</evidence>
<dbReference type="PRINTS" id="PR00885">
    <property type="entry name" value="BCTERIALGSPH"/>
</dbReference>
<dbReference type="NCBIfam" id="TIGR01708">
    <property type="entry name" value="typeII_sec_gspH"/>
    <property type="match status" value="1"/>
</dbReference>
<comment type="subcellular location">
    <subcellularLocation>
        <location evidence="1">Cell inner membrane</location>
        <topology evidence="1">Single-pass membrane protein</topology>
    </subcellularLocation>
</comment>
<feature type="domain" description="General secretion pathway GspH" evidence="12">
    <location>
        <begin position="44"/>
        <end position="173"/>
    </location>
</feature>
<dbReference type="NCBIfam" id="TIGR02532">
    <property type="entry name" value="IV_pilin_GFxxxE"/>
    <property type="match status" value="1"/>
</dbReference>
<keyword evidence="5" id="KW-0997">Cell inner membrane</keyword>
<keyword evidence="7 11" id="KW-1133">Transmembrane helix</keyword>
<evidence type="ECO:0000313" key="13">
    <source>
        <dbReference type="EMBL" id="MEL0629134.1"/>
    </source>
</evidence>
<dbReference type="EMBL" id="JBAKAZ010000015">
    <property type="protein sequence ID" value="MEL0629134.1"/>
    <property type="molecule type" value="Genomic_DNA"/>
</dbReference>
<dbReference type="InterPro" id="IPR012902">
    <property type="entry name" value="N_methyl_site"/>
</dbReference>
<dbReference type="Pfam" id="PF12019">
    <property type="entry name" value="GspH"/>
    <property type="match status" value="1"/>
</dbReference>
<evidence type="ECO:0000256" key="2">
    <source>
        <dbReference type="ARBA" id="ARBA00021549"/>
    </source>
</evidence>
<name>A0ABU9GP79_9GAMM</name>
<accession>A0ABU9GP79</accession>
<keyword evidence="8 11" id="KW-0472">Membrane</keyword>
<dbReference type="SUPFAM" id="SSF54523">
    <property type="entry name" value="Pili subunits"/>
    <property type="match status" value="1"/>
</dbReference>
<sequence>MRKTAGFTLLEIMLVLVLMGMISVGVVMTLPSSGSTTKGSEWYAQRFSRLLQLAEDQALILNAELGIEFNEHSFTFVIYDYKSKKWLPLVNDRINGNVVIPETITAQYNLDDNVWGELETLQNSNNNSTLFDQESSFQANDFYPHVFIMSSGEVTPFNYQFTNNGDQQSTVIVKVAMTGDIQTEWVND</sequence>